<protein>
    <submittedName>
        <fullName evidence="3">Uncharacterized protein</fullName>
    </submittedName>
</protein>
<keyword evidence="2" id="KW-0812">Transmembrane</keyword>
<keyword evidence="2" id="KW-0472">Membrane</keyword>
<gene>
    <name evidence="3" type="ORF">F3Y22_tig00111105pilonHSYRG00045</name>
</gene>
<feature type="region of interest" description="Disordered" evidence="1">
    <location>
        <begin position="403"/>
        <end position="437"/>
    </location>
</feature>
<feature type="transmembrane region" description="Helical" evidence="2">
    <location>
        <begin position="798"/>
        <end position="825"/>
    </location>
</feature>
<comment type="caution">
    <text evidence="3">The sequence shown here is derived from an EMBL/GenBank/DDBJ whole genome shotgun (WGS) entry which is preliminary data.</text>
</comment>
<sequence length="850" mass="95412">MPSGKNDKAKSGAKKKVSKENLKCYFCDSPYLIRECPEKCRLTTIMKRMGEGEVAKIGTVTSVKATKPGKRLGPIKGINVAKQGSRRGKAVDVEGVEPGRKRDETACVKAVKHKKRPDAITRDKAVKLRVQSEQVCSQYDKIEAWSKLRCLRHKGTLKEYRVLERREVNELSKALTTAESVKEFGVKKNKTFKTKPKAEGSGKRIHDEGKSKDGECCSLSGRESPLNDEPDGEYEEDVCNLGTSSSVKDAKPRVMDEPMIELSREDDEPRIEEALRVGSIRFISAKASRSQVQEELSVSKEFAEHVRVENMTLETILRKGSKQGLAEDVQVRNNPSKTSRHESKDAKTLRDKATTEKLANNKWEITLVYFPTEAVSASLCHGYRKRLLLDYLSHSDYLKALADGPFERKQRRNPSKPPDSSTSMKPNLPSGSRFNRGPRLVAAPKASIMDKDKAPSALKTLRGCGDPKFIKVAKQFIRDNKLYVVSFVEPRISGVKAAFVIAKLDFPNSHHIEAKGFSGGLWLCWFNFIRIQVLIGDFNAIFHLSDRIGSASSTTITLCNSHWDELYPESFMHNLLRICSDHRSILLHSRPPPRHSHPRQFRYFSGWLAHDDFERMVLENWKSASSLSETISNFNDVADTWSKNVFGYIGAKKRAVMARLRGVQKALDRRQTASLSSLEFNLQAPHHKAKNRISTLKTSDGEWCYDDTKLQSKAINFFRHLYADSDSPSGQFPYSESTLDSLGNDLCGFMPFVIHIVAKGVDWKAIVSELQKDPNAGGKHAVKKRLPKKIRQIPDCYFLPWMFVPSALAFYGPCIAGGIGAGMLLELWINKKIKVELIANIIPPPAEDGA</sequence>
<keyword evidence="2" id="KW-1133">Transmembrane helix</keyword>
<dbReference type="AlphaFoldDB" id="A0A6A2YZB4"/>
<dbReference type="PANTHER" id="PTHR36797">
    <property type="entry name" value="OS01G0258600 PROTEIN"/>
    <property type="match status" value="1"/>
</dbReference>
<accession>A0A6A2YZB4</accession>
<reference evidence="3" key="1">
    <citation type="submission" date="2019-09" db="EMBL/GenBank/DDBJ databases">
        <title>Draft genome information of white flower Hibiscus syriacus.</title>
        <authorList>
            <person name="Kim Y.-M."/>
        </authorList>
    </citation>
    <scope>NUCLEOTIDE SEQUENCE [LARGE SCALE GENOMIC DNA]</scope>
    <source>
        <strain evidence="3">YM2019G1</strain>
    </source>
</reference>
<feature type="compositionally biased region" description="Basic and acidic residues" evidence="1">
    <location>
        <begin position="196"/>
        <end position="215"/>
    </location>
</feature>
<name>A0A6A2YZB4_HIBSY</name>
<organism evidence="3 4">
    <name type="scientific">Hibiscus syriacus</name>
    <name type="common">Rose of Sharon</name>
    <dbReference type="NCBI Taxonomy" id="106335"/>
    <lineage>
        <taxon>Eukaryota</taxon>
        <taxon>Viridiplantae</taxon>
        <taxon>Streptophyta</taxon>
        <taxon>Embryophyta</taxon>
        <taxon>Tracheophyta</taxon>
        <taxon>Spermatophyta</taxon>
        <taxon>Magnoliopsida</taxon>
        <taxon>eudicotyledons</taxon>
        <taxon>Gunneridae</taxon>
        <taxon>Pentapetalae</taxon>
        <taxon>rosids</taxon>
        <taxon>malvids</taxon>
        <taxon>Malvales</taxon>
        <taxon>Malvaceae</taxon>
        <taxon>Malvoideae</taxon>
        <taxon>Hibiscus</taxon>
    </lineage>
</organism>
<dbReference type="EMBL" id="VEPZ02001236">
    <property type="protein sequence ID" value="KAE8684600.1"/>
    <property type="molecule type" value="Genomic_DNA"/>
</dbReference>
<feature type="region of interest" description="Disordered" evidence="1">
    <location>
        <begin position="193"/>
        <end position="245"/>
    </location>
</feature>
<feature type="compositionally biased region" description="Basic and acidic residues" evidence="1">
    <location>
        <begin position="339"/>
        <end position="353"/>
    </location>
</feature>
<evidence type="ECO:0000256" key="2">
    <source>
        <dbReference type="SAM" id="Phobius"/>
    </source>
</evidence>
<feature type="region of interest" description="Disordered" evidence="1">
    <location>
        <begin position="322"/>
        <end position="353"/>
    </location>
</feature>
<proteinExistence type="predicted"/>
<dbReference type="PANTHER" id="PTHR36797:SF3">
    <property type="entry name" value="OS01G0258600 PROTEIN"/>
    <property type="match status" value="1"/>
</dbReference>
<evidence type="ECO:0000313" key="3">
    <source>
        <dbReference type="EMBL" id="KAE8684600.1"/>
    </source>
</evidence>
<evidence type="ECO:0000313" key="4">
    <source>
        <dbReference type="Proteomes" id="UP000436088"/>
    </source>
</evidence>
<dbReference type="Proteomes" id="UP000436088">
    <property type="component" value="Unassembled WGS sequence"/>
</dbReference>
<keyword evidence="4" id="KW-1185">Reference proteome</keyword>
<feature type="compositionally biased region" description="Polar residues" evidence="1">
    <location>
        <begin position="418"/>
        <end position="433"/>
    </location>
</feature>
<feature type="compositionally biased region" description="Acidic residues" evidence="1">
    <location>
        <begin position="226"/>
        <end position="238"/>
    </location>
</feature>
<evidence type="ECO:0000256" key="1">
    <source>
        <dbReference type="SAM" id="MobiDB-lite"/>
    </source>
</evidence>